<dbReference type="PANTHER" id="PTHR42904:SF6">
    <property type="entry name" value="NAD-CAPPED RNA HYDROLASE NUDT12"/>
    <property type="match status" value="1"/>
</dbReference>
<dbReference type="EMBL" id="CP003697">
    <property type="protein sequence ID" value="AGF71785.1"/>
    <property type="molecule type" value="Genomic_DNA"/>
</dbReference>
<dbReference type="eggNOG" id="COG2816">
    <property type="taxonomic scope" value="Bacteria"/>
</dbReference>
<dbReference type="PATRIC" id="fig|1121362.3.peg.778"/>
<dbReference type="Proteomes" id="UP000011723">
    <property type="component" value="Chromosome"/>
</dbReference>
<evidence type="ECO:0000259" key="10">
    <source>
        <dbReference type="PROSITE" id="PS51462"/>
    </source>
</evidence>
<name>M1NWB1_9CORY</name>
<evidence type="ECO:0000313" key="11">
    <source>
        <dbReference type="EMBL" id="AGF71785.1"/>
    </source>
</evidence>
<comment type="cofactor">
    <cofactor evidence="2">
        <name>Zn(2+)</name>
        <dbReference type="ChEBI" id="CHEBI:29105"/>
    </cofactor>
</comment>
<dbReference type="Pfam" id="PF00293">
    <property type="entry name" value="NUDIX"/>
    <property type="match status" value="1"/>
</dbReference>
<comment type="catalytic activity">
    <reaction evidence="9">
        <text>a 5'-end NAD(+)-phospho-ribonucleoside in mRNA + H2O = a 5'-end phospho-adenosine-phospho-ribonucleoside in mRNA + beta-nicotinamide D-ribonucleotide + 2 H(+)</text>
        <dbReference type="Rhea" id="RHEA:60876"/>
        <dbReference type="Rhea" id="RHEA-COMP:15698"/>
        <dbReference type="Rhea" id="RHEA-COMP:15719"/>
        <dbReference type="ChEBI" id="CHEBI:14649"/>
        <dbReference type="ChEBI" id="CHEBI:15377"/>
        <dbReference type="ChEBI" id="CHEBI:15378"/>
        <dbReference type="ChEBI" id="CHEBI:144029"/>
        <dbReference type="ChEBI" id="CHEBI:144051"/>
    </reaction>
    <physiologicalReaction direction="left-to-right" evidence="9">
        <dbReference type="Rhea" id="RHEA:60877"/>
    </physiologicalReaction>
</comment>
<reference evidence="11 12" key="1">
    <citation type="journal article" date="2012" name="Stand. Genomic Sci.">
        <title>Genome sequence of the halotolerant bacterium Corynebacterium halotolerans type strain YIM 70093(T) (= DSM 44683(T)).</title>
        <authorList>
            <person name="Ruckert C."/>
            <person name="Albersmeier A."/>
            <person name="Al-Dilaimi A."/>
            <person name="Niehaus K."/>
            <person name="Szczepanowski R."/>
            <person name="Kalinowski J."/>
        </authorList>
    </citation>
    <scope>NUCLEOTIDE SEQUENCE [LARGE SCALE GENOMIC DNA]</scope>
    <source>
        <strain evidence="11">YIM 70093</strain>
    </source>
</reference>
<dbReference type="PROSITE" id="PS51462">
    <property type="entry name" value="NUDIX"/>
    <property type="match status" value="1"/>
</dbReference>
<dbReference type="HOGENOM" id="CLU_037162_0_3_11"/>
<dbReference type="InterPro" id="IPR000086">
    <property type="entry name" value="NUDIX_hydrolase_dom"/>
</dbReference>
<keyword evidence="6" id="KW-0378">Hydrolase</keyword>
<evidence type="ECO:0000256" key="3">
    <source>
        <dbReference type="ARBA" id="ARBA00009595"/>
    </source>
</evidence>
<dbReference type="RefSeq" id="WP_015400204.1">
    <property type="nucleotide sequence ID" value="NC_020302.1"/>
</dbReference>
<keyword evidence="12" id="KW-1185">Reference proteome</keyword>
<dbReference type="AlphaFoldDB" id="M1NWB1"/>
<dbReference type="PROSITE" id="PS00893">
    <property type="entry name" value="NUDIX_BOX"/>
    <property type="match status" value="1"/>
</dbReference>
<dbReference type="KEGG" id="chn:A605_03870"/>
<dbReference type="GO" id="GO:0006742">
    <property type="term" value="P:NADP+ catabolic process"/>
    <property type="evidence" value="ECO:0007669"/>
    <property type="project" value="TreeGrafter"/>
</dbReference>
<keyword evidence="5" id="KW-0479">Metal-binding</keyword>
<accession>M1NWB1</accession>
<evidence type="ECO:0000256" key="6">
    <source>
        <dbReference type="ARBA" id="ARBA00022801"/>
    </source>
</evidence>
<keyword evidence="7" id="KW-0460">Magnesium</keyword>
<evidence type="ECO:0000256" key="9">
    <source>
        <dbReference type="ARBA" id="ARBA00023679"/>
    </source>
</evidence>
<dbReference type="CDD" id="cd03429">
    <property type="entry name" value="NUDIX_NADH_pyrophosphatase_Nudt13"/>
    <property type="match status" value="1"/>
</dbReference>
<evidence type="ECO:0000256" key="8">
    <source>
        <dbReference type="ARBA" id="ARBA00023027"/>
    </source>
</evidence>
<evidence type="ECO:0000256" key="5">
    <source>
        <dbReference type="ARBA" id="ARBA00022723"/>
    </source>
</evidence>
<keyword evidence="8" id="KW-0520">NAD</keyword>
<dbReference type="InterPro" id="IPR050241">
    <property type="entry name" value="NAD-cap_RNA_hydrolase_NudC"/>
</dbReference>
<dbReference type="InterPro" id="IPR020084">
    <property type="entry name" value="NUDIX_hydrolase_CS"/>
</dbReference>
<organism evidence="11 12">
    <name type="scientific">Corynebacterium halotolerans YIM 70093 = DSM 44683</name>
    <dbReference type="NCBI Taxonomy" id="1121362"/>
    <lineage>
        <taxon>Bacteria</taxon>
        <taxon>Bacillati</taxon>
        <taxon>Actinomycetota</taxon>
        <taxon>Actinomycetes</taxon>
        <taxon>Mycobacteriales</taxon>
        <taxon>Corynebacteriaceae</taxon>
        <taxon>Corynebacterium</taxon>
    </lineage>
</organism>
<dbReference type="GO" id="GO:0019677">
    <property type="term" value="P:NAD+ catabolic process"/>
    <property type="evidence" value="ECO:0007669"/>
    <property type="project" value="TreeGrafter"/>
</dbReference>
<evidence type="ECO:0000256" key="4">
    <source>
        <dbReference type="ARBA" id="ARBA00012381"/>
    </source>
</evidence>
<comment type="cofactor">
    <cofactor evidence="1">
        <name>Mg(2+)</name>
        <dbReference type="ChEBI" id="CHEBI:18420"/>
    </cofactor>
</comment>
<dbReference type="InterPro" id="IPR015797">
    <property type="entry name" value="NUDIX_hydrolase-like_dom_sf"/>
</dbReference>
<dbReference type="Gene3D" id="3.90.79.10">
    <property type="entry name" value="Nucleoside Triphosphate Pyrophosphohydrolase"/>
    <property type="match status" value="1"/>
</dbReference>
<sequence length="249" mass="27558">MTEAVLWVDPAGSVAVDAAGQAVWATMPTHARQLVRVDAIADRWAARVDTADVETLARRAGGRVAETREFGDDRPVTRAIALLRHRDQLRFDPHDGSELTFDADGIIGRGSRDRRVFPRVDPAVIGLIELAGTDRILLARNAHRGTFWSLIAGYVDPGENLEEAFAREACEETGRRIHSVRYWGSQPWAASGSLMVGFTARTDDQEAVAPTDGELAEIRWVDRDEVDDLPLARPGSIAHAMITEWRNKR</sequence>
<feature type="domain" description="Nudix hydrolase" evidence="10">
    <location>
        <begin position="118"/>
        <end position="243"/>
    </location>
</feature>
<dbReference type="GO" id="GO:0046872">
    <property type="term" value="F:metal ion binding"/>
    <property type="evidence" value="ECO:0007669"/>
    <property type="project" value="UniProtKB-KW"/>
</dbReference>
<dbReference type="PANTHER" id="PTHR42904">
    <property type="entry name" value="NUDIX HYDROLASE, NUDC SUBFAMILY"/>
    <property type="match status" value="1"/>
</dbReference>
<comment type="similarity">
    <text evidence="3">Belongs to the Nudix hydrolase family. NudC subfamily.</text>
</comment>
<evidence type="ECO:0000256" key="7">
    <source>
        <dbReference type="ARBA" id="ARBA00022842"/>
    </source>
</evidence>
<evidence type="ECO:0000256" key="1">
    <source>
        <dbReference type="ARBA" id="ARBA00001946"/>
    </source>
</evidence>
<dbReference type="STRING" id="1121362.A605_03870"/>
<dbReference type="SUPFAM" id="SSF55811">
    <property type="entry name" value="Nudix"/>
    <property type="match status" value="1"/>
</dbReference>
<evidence type="ECO:0000256" key="2">
    <source>
        <dbReference type="ARBA" id="ARBA00001947"/>
    </source>
</evidence>
<dbReference type="InterPro" id="IPR049734">
    <property type="entry name" value="NudC-like_C"/>
</dbReference>
<gene>
    <name evidence="11" type="ORF">A605_03870</name>
</gene>
<dbReference type="GO" id="GO:0005829">
    <property type="term" value="C:cytosol"/>
    <property type="evidence" value="ECO:0007669"/>
    <property type="project" value="TreeGrafter"/>
</dbReference>
<evidence type="ECO:0000313" key="12">
    <source>
        <dbReference type="Proteomes" id="UP000011723"/>
    </source>
</evidence>
<dbReference type="EC" id="3.6.1.22" evidence="4"/>
<dbReference type="GO" id="GO:0035529">
    <property type="term" value="F:NADH pyrophosphatase activity"/>
    <property type="evidence" value="ECO:0007669"/>
    <property type="project" value="TreeGrafter"/>
</dbReference>
<protein>
    <recommendedName>
        <fullName evidence="4">NAD(+) diphosphatase</fullName>
        <ecNumber evidence="4">3.6.1.22</ecNumber>
    </recommendedName>
</protein>
<proteinExistence type="inferred from homology"/>